<gene>
    <name evidence="1" type="ORF">H2198_007377</name>
</gene>
<evidence type="ECO:0000313" key="2">
    <source>
        <dbReference type="Proteomes" id="UP001172386"/>
    </source>
</evidence>
<proteinExistence type="predicted"/>
<reference evidence="1" key="1">
    <citation type="submission" date="2022-10" db="EMBL/GenBank/DDBJ databases">
        <title>Culturing micro-colonial fungi from biological soil crusts in the Mojave desert and describing Neophaeococcomyces mojavensis, and introducing the new genera and species Taxawa tesnikishii.</title>
        <authorList>
            <person name="Kurbessoian T."/>
            <person name="Stajich J.E."/>
        </authorList>
    </citation>
    <scope>NUCLEOTIDE SEQUENCE</scope>
    <source>
        <strain evidence="1">JES_112</strain>
    </source>
</reference>
<comment type="caution">
    <text evidence="1">The sequence shown here is derived from an EMBL/GenBank/DDBJ whole genome shotgun (WGS) entry which is preliminary data.</text>
</comment>
<sequence>MSPIASLEERYDFLVILERDYPEYIACVHETYVKPRIWKKEVVFHPWRDSNVTATPCGPLDQAGCYRATGSAVNGLHYHHPWTPNAPLPPRWFVSEEVRRLVLRGELLGRKYGYGISILKQDFYGHADAESSWSTNITPKITSKGNLVIRRQTMFRTRIFDRSLPYRKPNAEQLRQCICRHVTGVLAMALFRNMVDRLYRYQDIRALDPYNWRFSVNADRCDNYPRGWVSHPKLLKCQFCATDIYCRAKLLARDQSLAMTDDEILPTMEAEYYAVVEFDVYHDLGGLYTPLSLAQKKTVRDIARTVTSEEEALERLREDLKIRWSGRQVEWSLHFPTSVKNVKSSNYTAEGICSSAGIPIDVCFLRSDGLPLNNPAIREAWFSTPGDVSSSGGDWRHGFP</sequence>
<accession>A0ACC3A0L2</accession>
<keyword evidence="2" id="KW-1185">Reference proteome</keyword>
<evidence type="ECO:0000313" key="1">
    <source>
        <dbReference type="EMBL" id="KAJ9653429.1"/>
    </source>
</evidence>
<name>A0ACC3A0L2_9EURO</name>
<organism evidence="1 2">
    <name type="scientific">Neophaeococcomyces mojaviensis</name>
    <dbReference type="NCBI Taxonomy" id="3383035"/>
    <lineage>
        <taxon>Eukaryota</taxon>
        <taxon>Fungi</taxon>
        <taxon>Dikarya</taxon>
        <taxon>Ascomycota</taxon>
        <taxon>Pezizomycotina</taxon>
        <taxon>Eurotiomycetes</taxon>
        <taxon>Chaetothyriomycetidae</taxon>
        <taxon>Chaetothyriales</taxon>
        <taxon>Chaetothyriales incertae sedis</taxon>
        <taxon>Neophaeococcomyces</taxon>
    </lineage>
</organism>
<dbReference type="EMBL" id="JAPDRQ010000154">
    <property type="protein sequence ID" value="KAJ9653429.1"/>
    <property type="molecule type" value="Genomic_DNA"/>
</dbReference>
<protein>
    <submittedName>
        <fullName evidence="1">Uncharacterized protein</fullName>
    </submittedName>
</protein>
<dbReference type="Proteomes" id="UP001172386">
    <property type="component" value="Unassembled WGS sequence"/>
</dbReference>